<dbReference type="AlphaFoldDB" id="A0A4Z0FBS6"/>
<dbReference type="Gene3D" id="3.30.2090.10">
    <property type="entry name" value="Multidrug efflux transporter AcrB TolC docking domain, DN and DC subdomains"/>
    <property type="match status" value="2"/>
</dbReference>
<dbReference type="RefSeq" id="WP_135280336.1">
    <property type="nucleotide sequence ID" value="NZ_SRIO01000001.1"/>
</dbReference>
<name>A0A4Z0FBS6_9GAMM</name>
<feature type="transmembrane region" description="Helical" evidence="1">
    <location>
        <begin position="359"/>
        <end position="379"/>
    </location>
</feature>
<dbReference type="PANTHER" id="PTHR32063:SF0">
    <property type="entry name" value="SWARMING MOTILITY PROTEIN SWRC"/>
    <property type="match status" value="1"/>
</dbReference>
<dbReference type="Gene3D" id="3.30.70.1320">
    <property type="entry name" value="Multidrug efflux transporter AcrB pore domain like"/>
    <property type="match status" value="1"/>
</dbReference>
<feature type="transmembrane region" description="Helical" evidence="1">
    <location>
        <begin position="462"/>
        <end position="481"/>
    </location>
</feature>
<dbReference type="Gene3D" id="3.30.70.1430">
    <property type="entry name" value="Multidrug efflux transporter AcrB pore domain"/>
    <property type="match status" value="2"/>
</dbReference>
<dbReference type="Gene3D" id="1.20.1640.10">
    <property type="entry name" value="Multidrug efflux transporter AcrB transmembrane domain"/>
    <property type="match status" value="2"/>
</dbReference>
<feature type="transmembrane region" description="Helical" evidence="1">
    <location>
        <begin position="385"/>
        <end position="410"/>
    </location>
</feature>
<feature type="transmembrane region" description="Helical" evidence="1">
    <location>
        <begin position="878"/>
        <end position="897"/>
    </location>
</feature>
<feature type="transmembrane region" description="Helical" evidence="1">
    <location>
        <begin position="980"/>
        <end position="1006"/>
    </location>
</feature>
<feature type="transmembrane region" description="Helical" evidence="1">
    <location>
        <begin position="12"/>
        <end position="29"/>
    </location>
</feature>
<dbReference type="Proteomes" id="UP000297890">
    <property type="component" value="Unassembled WGS sequence"/>
</dbReference>
<dbReference type="Gene3D" id="3.30.70.1440">
    <property type="entry name" value="Multidrug efflux transporter AcrB pore domain"/>
    <property type="match status" value="1"/>
</dbReference>
<dbReference type="SUPFAM" id="SSF82866">
    <property type="entry name" value="Multidrug efflux transporter AcrB transmembrane domain"/>
    <property type="match status" value="2"/>
</dbReference>
<feature type="transmembrane region" description="Helical" evidence="1">
    <location>
        <begin position="336"/>
        <end position="352"/>
    </location>
</feature>
<feature type="transmembrane region" description="Helical" evidence="1">
    <location>
        <begin position="903"/>
        <end position="924"/>
    </location>
</feature>
<protein>
    <submittedName>
        <fullName evidence="2">Efflux RND transporter permease subunit</fullName>
    </submittedName>
</protein>
<proteinExistence type="predicted"/>
<keyword evidence="1" id="KW-0472">Membrane</keyword>
<dbReference type="GO" id="GO:0042910">
    <property type="term" value="F:xenobiotic transmembrane transporter activity"/>
    <property type="evidence" value="ECO:0007669"/>
    <property type="project" value="TreeGrafter"/>
</dbReference>
<feature type="transmembrane region" description="Helical" evidence="1">
    <location>
        <begin position="518"/>
        <end position="544"/>
    </location>
</feature>
<dbReference type="OrthoDB" id="9758297at2"/>
<dbReference type="SUPFAM" id="SSF82693">
    <property type="entry name" value="Multidrug efflux transporter AcrB pore domain, PN1, PN2, PC1 and PC2 subdomains"/>
    <property type="match status" value="3"/>
</dbReference>
<feature type="transmembrane region" description="Helical" evidence="1">
    <location>
        <begin position="952"/>
        <end position="974"/>
    </location>
</feature>
<feature type="transmembrane region" description="Helical" evidence="1">
    <location>
        <begin position="431"/>
        <end position="456"/>
    </location>
</feature>
<dbReference type="InterPro" id="IPR027463">
    <property type="entry name" value="AcrB_DN_DC_subdom"/>
</dbReference>
<keyword evidence="1" id="KW-1133">Transmembrane helix</keyword>
<feature type="transmembrane region" description="Helical" evidence="1">
    <location>
        <begin position="848"/>
        <end position="866"/>
    </location>
</feature>
<organism evidence="2 3">
    <name type="scientific">Candidatus Macondimonas diazotrophica</name>
    <dbReference type="NCBI Taxonomy" id="2305248"/>
    <lineage>
        <taxon>Bacteria</taxon>
        <taxon>Pseudomonadati</taxon>
        <taxon>Pseudomonadota</taxon>
        <taxon>Gammaproteobacteria</taxon>
        <taxon>Chromatiales</taxon>
        <taxon>Ectothiorhodospiraceae</taxon>
        <taxon>Candidatus Macondimonas</taxon>
    </lineage>
</organism>
<dbReference type="SUPFAM" id="SSF82714">
    <property type="entry name" value="Multidrug efflux transporter AcrB TolC docking domain, DN and DC subdomains"/>
    <property type="match status" value="2"/>
</dbReference>
<gene>
    <name evidence="2" type="ORF">E4680_00030</name>
</gene>
<evidence type="ECO:0000313" key="2">
    <source>
        <dbReference type="EMBL" id="TFZ83976.1"/>
    </source>
</evidence>
<evidence type="ECO:0000256" key="1">
    <source>
        <dbReference type="SAM" id="Phobius"/>
    </source>
</evidence>
<dbReference type="GO" id="GO:0005886">
    <property type="term" value="C:plasma membrane"/>
    <property type="evidence" value="ECO:0007669"/>
    <property type="project" value="TreeGrafter"/>
</dbReference>
<accession>A0A4Z0FBS6</accession>
<keyword evidence="1" id="KW-0812">Transmembrane</keyword>
<dbReference type="PRINTS" id="PR00702">
    <property type="entry name" value="ACRIFLAVINRP"/>
</dbReference>
<keyword evidence="3" id="KW-1185">Reference proteome</keyword>
<dbReference type="Pfam" id="PF00873">
    <property type="entry name" value="ACR_tran"/>
    <property type="match status" value="1"/>
</dbReference>
<sequence length="1026" mass="111094">MNLPELSIRRHVLAYMLNAVLVLFGIIGFRDLGVDRFPNVDIPVISITTIQPGANPSVVDASITNIIERQVNSVPGIKNIRSSSTPGVSVVAINFELEKDVDVAFNEVQAKVNQVLNQLPTDADPPIVAKLETSSQPILWLALQGNRTEQQLNVYANNVLRKQLENVNGVGEVRIAGSRERTVRVEVDPARLASYGLTVQDLIQAFQREHFLLPGGFVVGGNTESLLKLDLEYHDPAALGQMVIGFSSGAPIRLQDVGEVVDGLADYRQLARFNGEPTVGLGIVKIAGSNTVAIIDEIKARLDTEIGPQLPPGLKVSVATDTSTFILEMVHALQEHLITGTLLAAAVVLLFLRNFRSTLIIAAAIPVSLLGAVAVMYFFGYTFNVVTLLALLLLIGVVVDDAIVVLENIYRHREELDPDPVSAAMNGTQEVMFAVLAATLSLVSIFVPVVFMGGIVGRFFESFAVVVVFGVLVSWFVALTLTPMMCSRYLKVSHEHGRVFNAFERAFRAMESGYRRMLGWAIGAPWAVLAIAFLVVLSSGYFFANVGGEFVPEEDQGQLFVQLKTPLGSSVEYTDSRLRAMEAVLAEEPTVVSYFTAVGLGQQGQVNQAVAFVTMKARAERDISQQELAVRLREKAAEIPGVQVFISEVPAFGGERGEPLQLVLRGRNLADVARYSEEIRQRLAATPGMGSIDLTLQLDLPQVELDIDRERVASLGLSTLEVAQAANILVGGMDVARYNDDPGDGERYDLRLKAQEGAYAVPDDLRKIFLRNRAGDLIRLDTIATIQQSLGPAEISRFDLNYAGFFFINPSMPLAEAMVRAQEIGSEVLPTGYSLDLTGQAQEFEDTAGYMVFALVVSLVLLYMVLASQFDSFLQPLIIMVAQPLAAIGGVAALWLLGYTINMFSMIGMLLLVGLVAKNSILLVDLTNQRRAEGVPLKEALMEACPVRLRPVLMTSLTVIFALLPAALGLGAGADTNGPLSAAVIGGMVTSTALTLVVVPVVYLLVERMKERRGFHAGHGTGVSHD</sequence>
<evidence type="ECO:0000313" key="3">
    <source>
        <dbReference type="Proteomes" id="UP000297890"/>
    </source>
</evidence>
<dbReference type="InterPro" id="IPR001036">
    <property type="entry name" value="Acrflvin-R"/>
</dbReference>
<comment type="caution">
    <text evidence="2">The sequence shown here is derived from an EMBL/GenBank/DDBJ whole genome shotgun (WGS) entry which is preliminary data.</text>
</comment>
<dbReference type="PANTHER" id="PTHR32063">
    <property type="match status" value="1"/>
</dbReference>
<reference evidence="2 3" key="1">
    <citation type="journal article" date="2019" name="ISME J.">
        <title>Candidatus Macondimonas diazotrophica, a novel gammaproteobacterial genus dominating crude-oil-contaminated coastal sediments.</title>
        <authorList>
            <person name="Karthikeyan S."/>
            <person name="Konstantinidis K."/>
        </authorList>
    </citation>
    <scope>NUCLEOTIDE SEQUENCE [LARGE SCALE GENOMIC DNA]</scope>
    <source>
        <strain evidence="2 3">KTK01</strain>
    </source>
</reference>
<dbReference type="EMBL" id="SRIO01000001">
    <property type="protein sequence ID" value="TFZ83976.1"/>
    <property type="molecule type" value="Genomic_DNA"/>
</dbReference>